<keyword evidence="5" id="KW-0732">Signal</keyword>
<feature type="active site" description="Proton acceptor" evidence="2">
    <location>
        <position position="630"/>
    </location>
</feature>
<dbReference type="Gene3D" id="3.50.50.60">
    <property type="entry name" value="FAD/NAD(P)-binding domain"/>
    <property type="match status" value="1"/>
</dbReference>
<gene>
    <name evidence="7" type="ORF">jhhlp_001629</name>
</gene>
<keyword evidence="3" id="KW-0285">Flavoprotein</keyword>
<feature type="region of interest" description="Disordered" evidence="4">
    <location>
        <begin position="651"/>
        <end position="674"/>
    </location>
</feature>
<evidence type="ECO:0000313" key="7">
    <source>
        <dbReference type="EMBL" id="PKS12329.1"/>
    </source>
</evidence>
<evidence type="ECO:0000256" key="2">
    <source>
        <dbReference type="PIRSR" id="PIRSR000137-1"/>
    </source>
</evidence>
<dbReference type="Pfam" id="PF00732">
    <property type="entry name" value="GMC_oxred_N"/>
    <property type="match status" value="1"/>
</dbReference>
<dbReference type="GO" id="GO:0016614">
    <property type="term" value="F:oxidoreductase activity, acting on CH-OH group of donors"/>
    <property type="evidence" value="ECO:0007669"/>
    <property type="project" value="InterPro"/>
</dbReference>
<dbReference type="OrthoDB" id="269227at2759"/>
<feature type="signal peptide" evidence="5">
    <location>
        <begin position="1"/>
        <end position="17"/>
    </location>
</feature>
<dbReference type="GO" id="GO:0044550">
    <property type="term" value="P:secondary metabolite biosynthetic process"/>
    <property type="evidence" value="ECO:0007669"/>
    <property type="project" value="TreeGrafter"/>
</dbReference>
<evidence type="ECO:0000313" key="8">
    <source>
        <dbReference type="Proteomes" id="UP000233524"/>
    </source>
</evidence>
<dbReference type="InterPro" id="IPR036188">
    <property type="entry name" value="FAD/NAD-bd_sf"/>
</dbReference>
<evidence type="ECO:0000256" key="3">
    <source>
        <dbReference type="PIRSR" id="PIRSR000137-2"/>
    </source>
</evidence>
<evidence type="ECO:0000259" key="6">
    <source>
        <dbReference type="PROSITE" id="PS00624"/>
    </source>
</evidence>
<feature type="domain" description="Glucose-methanol-choline oxidoreductase N-terminal" evidence="6">
    <location>
        <begin position="311"/>
        <end position="325"/>
    </location>
</feature>
<organism evidence="7 8">
    <name type="scientific">Lomentospora prolificans</name>
    <dbReference type="NCBI Taxonomy" id="41688"/>
    <lineage>
        <taxon>Eukaryota</taxon>
        <taxon>Fungi</taxon>
        <taxon>Dikarya</taxon>
        <taxon>Ascomycota</taxon>
        <taxon>Pezizomycotina</taxon>
        <taxon>Sordariomycetes</taxon>
        <taxon>Hypocreomycetidae</taxon>
        <taxon>Microascales</taxon>
        <taxon>Microascaceae</taxon>
        <taxon>Lomentospora</taxon>
    </lineage>
</organism>
<feature type="active site" description="Proton donor" evidence="2">
    <location>
        <position position="587"/>
    </location>
</feature>
<dbReference type="EMBL" id="NLAX01000004">
    <property type="protein sequence ID" value="PKS12329.1"/>
    <property type="molecule type" value="Genomic_DNA"/>
</dbReference>
<comment type="cofactor">
    <cofactor evidence="3">
        <name>FAD</name>
        <dbReference type="ChEBI" id="CHEBI:57692"/>
    </cofactor>
</comment>
<dbReference type="Proteomes" id="UP000233524">
    <property type="component" value="Unassembled WGS sequence"/>
</dbReference>
<name>A0A2N3NIQ0_9PEZI</name>
<dbReference type="STRING" id="41688.A0A2N3NIQ0"/>
<evidence type="ECO:0000256" key="4">
    <source>
        <dbReference type="SAM" id="MobiDB-lite"/>
    </source>
</evidence>
<comment type="caution">
    <text evidence="7">The sequence shown here is derived from an EMBL/GenBank/DDBJ whole genome shotgun (WGS) entry which is preliminary data.</text>
</comment>
<dbReference type="PANTHER" id="PTHR11552:SF115">
    <property type="entry name" value="DEHYDROGENASE XPTC-RELATED"/>
    <property type="match status" value="1"/>
</dbReference>
<dbReference type="PIRSF" id="PIRSF000137">
    <property type="entry name" value="Alcohol_oxidase"/>
    <property type="match status" value="1"/>
</dbReference>
<dbReference type="Pfam" id="PF05199">
    <property type="entry name" value="GMC_oxred_C"/>
    <property type="match status" value="1"/>
</dbReference>
<protein>
    <recommendedName>
        <fullName evidence="6">Glucose-methanol-choline oxidoreductase N-terminal domain-containing protein</fullName>
    </recommendedName>
</protein>
<dbReference type="PROSITE" id="PS00624">
    <property type="entry name" value="GMC_OXRED_2"/>
    <property type="match status" value="1"/>
</dbReference>
<evidence type="ECO:0000256" key="5">
    <source>
        <dbReference type="SAM" id="SignalP"/>
    </source>
</evidence>
<dbReference type="Gene3D" id="3.30.560.10">
    <property type="entry name" value="Glucose Oxidase, domain 3"/>
    <property type="match status" value="1"/>
</dbReference>
<accession>A0A2N3NIQ0</accession>
<feature type="compositionally biased region" description="Basic residues" evidence="4">
    <location>
        <begin position="665"/>
        <end position="674"/>
    </location>
</feature>
<reference evidence="7 8" key="1">
    <citation type="journal article" date="2017" name="G3 (Bethesda)">
        <title>First Draft Genome Sequence of the Pathogenic Fungus Lomentospora prolificans (Formerly Scedosporium prolificans).</title>
        <authorList>
            <person name="Luo R."/>
            <person name="Zimin A."/>
            <person name="Workman R."/>
            <person name="Fan Y."/>
            <person name="Pertea G."/>
            <person name="Grossman N."/>
            <person name="Wear M.P."/>
            <person name="Jia B."/>
            <person name="Miller H."/>
            <person name="Casadevall A."/>
            <person name="Timp W."/>
            <person name="Zhang S.X."/>
            <person name="Salzberg S.L."/>
        </authorList>
    </citation>
    <scope>NUCLEOTIDE SEQUENCE [LARGE SCALE GENOMIC DNA]</scope>
    <source>
        <strain evidence="7 8">JHH-5317</strain>
    </source>
</reference>
<feature type="chain" id="PRO_5014917365" description="Glucose-methanol-choline oxidoreductase N-terminal domain-containing protein" evidence="5">
    <location>
        <begin position="18"/>
        <end position="674"/>
    </location>
</feature>
<feature type="binding site" evidence="3">
    <location>
        <position position="270"/>
    </location>
    <ligand>
        <name>FAD</name>
        <dbReference type="ChEBI" id="CHEBI:57692"/>
    </ligand>
</feature>
<dbReference type="VEuPathDB" id="FungiDB:jhhlp_001629"/>
<dbReference type="InParanoid" id="A0A2N3NIQ0"/>
<sequence length="674" mass="73066">MASRALVLLGAIALANALPHQRVIKRQVEELRESYDFVVVGGGTAGLTIADRLSEAFPERNTLVIEYGVIEDAEAVFEPPGGGPGNKRLNIQSLPIPALNNRRASLTVGMTVGGSSTINGQFFDRGHKLDYDDWAKIGSPEFDDSAESWDWDNIIPFFKKSVTFFEPSEENAEAYGYTWDVDAAYGLNVSNIQAVYAQYQFPIQKIAWDAFVEMGVPTPTECAGGDKHGACWVPASQYYLDGQRSHAGRGHYLEVIDDRSNYDLLVGHKVTRLIVGEADAPPAIEFKPVDSTDDEDVRTVTPNLEVVVSAGAIHSPQILQRSGIGEAAFLEAAGIEVVVDLPGVGHNFQDHCGPGASFAQGENLVYYPRLMIPELTHALNPVAESVQPSQGSINSNETFAAEARELYEERPAKGPYTLAMGNSAIYLSLPFITEDSADIVAAIRAQIDDGTALDYLSEATPDAVKDGYLAQLSVLADALENPEHPVLEAPWMSSTPAGGFLLKPLSRGTVLLDPENIDGEPIIDYRTGANPIDMEVMARFLPFFRRYYDTNTMVALGPREISPGSNVTEIEDIIEFIRGNITPSFMHPCCTASMMPKEKGGVVGPDLKVHGLDRVRVADISIIPIIPGTHTSATAYAIGEKAADIIIRSWPSEESEGSVEEPPKCKSKRSAGKN</sequence>
<dbReference type="GO" id="GO:0050660">
    <property type="term" value="F:flavin adenine dinucleotide binding"/>
    <property type="evidence" value="ECO:0007669"/>
    <property type="project" value="InterPro"/>
</dbReference>
<dbReference type="SUPFAM" id="SSF51905">
    <property type="entry name" value="FAD/NAD(P)-binding domain"/>
    <property type="match status" value="1"/>
</dbReference>
<keyword evidence="8" id="KW-1185">Reference proteome</keyword>
<dbReference type="SUPFAM" id="SSF54373">
    <property type="entry name" value="FAD-linked reductases, C-terminal domain"/>
    <property type="match status" value="1"/>
</dbReference>
<dbReference type="InterPro" id="IPR012132">
    <property type="entry name" value="GMC_OxRdtase"/>
</dbReference>
<dbReference type="PANTHER" id="PTHR11552">
    <property type="entry name" value="GLUCOSE-METHANOL-CHOLINE GMC OXIDOREDUCTASE"/>
    <property type="match status" value="1"/>
</dbReference>
<proteinExistence type="inferred from homology"/>
<dbReference type="InterPro" id="IPR007867">
    <property type="entry name" value="GMC_OxRtase_C"/>
</dbReference>
<comment type="similarity">
    <text evidence="1">Belongs to the GMC oxidoreductase family.</text>
</comment>
<evidence type="ECO:0000256" key="1">
    <source>
        <dbReference type="ARBA" id="ARBA00010790"/>
    </source>
</evidence>
<dbReference type="AlphaFoldDB" id="A0A2N3NIQ0"/>
<dbReference type="InterPro" id="IPR000172">
    <property type="entry name" value="GMC_OxRdtase_N"/>
</dbReference>
<keyword evidence="3" id="KW-0274">FAD</keyword>